<name>A0A3B1AEK7_9ZZZZ</name>
<gene>
    <name evidence="2" type="ORF">MNBD_GAMMA20-1499</name>
</gene>
<proteinExistence type="predicted"/>
<accession>A0A3B1AEK7</accession>
<protein>
    <submittedName>
        <fullName evidence="2">Uncharacterized protein</fullName>
    </submittedName>
</protein>
<feature type="region of interest" description="Disordered" evidence="1">
    <location>
        <begin position="1"/>
        <end position="75"/>
    </location>
</feature>
<evidence type="ECO:0000313" key="2">
    <source>
        <dbReference type="EMBL" id="VAX00101.1"/>
    </source>
</evidence>
<feature type="compositionally biased region" description="Basic and acidic residues" evidence="1">
    <location>
        <begin position="32"/>
        <end position="59"/>
    </location>
</feature>
<organism evidence="2">
    <name type="scientific">hydrothermal vent metagenome</name>
    <dbReference type="NCBI Taxonomy" id="652676"/>
    <lineage>
        <taxon>unclassified sequences</taxon>
        <taxon>metagenomes</taxon>
        <taxon>ecological metagenomes</taxon>
    </lineage>
</organism>
<dbReference type="AlphaFoldDB" id="A0A3B1AEK7"/>
<dbReference type="EMBL" id="UOFU01000191">
    <property type="protein sequence ID" value="VAX00101.1"/>
    <property type="molecule type" value="Genomic_DNA"/>
</dbReference>
<feature type="compositionally biased region" description="Basic and acidic residues" evidence="1">
    <location>
        <begin position="12"/>
        <end position="22"/>
    </location>
</feature>
<feature type="compositionally biased region" description="Acidic residues" evidence="1">
    <location>
        <begin position="1"/>
        <end position="11"/>
    </location>
</feature>
<sequence>MALELVPEEDDKDHVEKTEKQQAGEAPAYTGPERRTQQRRQTVDRREMVRFEEKTDRRSRQDRRRPQGLWKDRDF</sequence>
<evidence type="ECO:0000256" key="1">
    <source>
        <dbReference type="SAM" id="MobiDB-lite"/>
    </source>
</evidence>
<reference evidence="2" key="1">
    <citation type="submission" date="2018-06" db="EMBL/GenBank/DDBJ databases">
        <authorList>
            <person name="Zhirakovskaya E."/>
        </authorList>
    </citation>
    <scope>NUCLEOTIDE SEQUENCE</scope>
</reference>